<keyword evidence="3" id="KW-1185">Reference proteome</keyword>
<name>A0ABW2A7P4_9GAMM</name>
<feature type="transmembrane region" description="Helical" evidence="1">
    <location>
        <begin position="33"/>
        <end position="56"/>
    </location>
</feature>
<evidence type="ECO:0000313" key="3">
    <source>
        <dbReference type="Proteomes" id="UP001596422"/>
    </source>
</evidence>
<comment type="caution">
    <text evidence="2">The sequence shown here is derived from an EMBL/GenBank/DDBJ whole genome shotgun (WGS) entry which is preliminary data.</text>
</comment>
<accession>A0ABW2A7P4</accession>
<reference evidence="3" key="1">
    <citation type="journal article" date="2019" name="Int. J. Syst. Evol. Microbiol.">
        <title>The Global Catalogue of Microorganisms (GCM) 10K type strain sequencing project: providing services to taxonomists for standard genome sequencing and annotation.</title>
        <authorList>
            <consortium name="The Broad Institute Genomics Platform"/>
            <consortium name="The Broad Institute Genome Sequencing Center for Infectious Disease"/>
            <person name="Wu L."/>
            <person name="Ma J."/>
        </authorList>
    </citation>
    <scope>NUCLEOTIDE SEQUENCE [LARGE SCALE GENOMIC DNA]</scope>
    <source>
        <strain evidence="3">NBRC 111756</strain>
    </source>
</reference>
<evidence type="ECO:0000256" key="1">
    <source>
        <dbReference type="SAM" id="Phobius"/>
    </source>
</evidence>
<sequence>MLQLDTPITLGKVPGKRSRTAGMRMLGAFVARLATYNPVLLLASGVFGTVIVLLLLTPG</sequence>
<protein>
    <submittedName>
        <fullName evidence="2">Uncharacterized protein</fullName>
    </submittedName>
</protein>
<gene>
    <name evidence="2" type="ORF">ACFQDL_27535</name>
</gene>
<dbReference type="RefSeq" id="WP_379911794.1">
    <property type="nucleotide sequence ID" value="NZ_JBHSWE010000001.1"/>
</dbReference>
<organism evidence="2 3">
    <name type="scientific">Marinobacterium aestuariivivens</name>
    <dbReference type="NCBI Taxonomy" id="1698799"/>
    <lineage>
        <taxon>Bacteria</taxon>
        <taxon>Pseudomonadati</taxon>
        <taxon>Pseudomonadota</taxon>
        <taxon>Gammaproteobacteria</taxon>
        <taxon>Oceanospirillales</taxon>
        <taxon>Oceanospirillaceae</taxon>
        <taxon>Marinobacterium</taxon>
    </lineage>
</organism>
<keyword evidence="1" id="KW-1133">Transmembrane helix</keyword>
<dbReference type="EMBL" id="JBHSWE010000001">
    <property type="protein sequence ID" value="MFC6673427.1"/>
    <property type="molecule type" value="Genomic_DNA"/>
</dbReference>
<dbReference type="Proteomes" id="UP001596422">
    <property type="component" value="Unassembled WGS sequence"/>
</dbReference>
<keyword evidence="1" id="KW-0472">Membrane</keyword>
<keyword evidence="1" id="KW-0812">Transmembrane</keyword>
<evidence type="ECO:0000313" key="2">
    <source>
        <dbReference type="EMBL" id="MFC6673427.1"/>
    </source>
</evidence>
<proteinExistence type="predicted"/>